<dbReference type="Gene3D" id="3.30.428.10">
    <property type="entry name" value="HIT-like"/>
    <property type="match status" value="1"/>
</dbReference>
<reference evidence="4 5" key="1">
    <citation type="submission" date="2015-07" db="EMBL/GenBank/DDBJ databases">
        <authorList>
            <consortium name="Pathogen Informatics"/>
        </authorList>
    </citation>
    <scope>NUCLEOTIDE SEQUENCE [LARGE SCALE GENOMIC DNA]</scope>
    <source>
        <strain evidence="4 5">A316</strain>
    </source>
</reference>
<dbReference type="PANTHER" id="PTHR11943:SF1">
    <property type="entry name" value="GALACTOSE-1-PHOSPHATE URIDYLYLTRANSFERASE"/>
    <property type="match status" value="1"/>
</dbReference>
<dbReference type="PANTHER" id="PTHR11943">
    <property type="entry name" value="GALACTOSE-1-PHOSPHATE URIDYLYLTRANSFERASE"/>
    <property type="match status" value="1"/>
</dbReference>
<feature type="domain" description="Galactose-1-phosphate uridyl transferase C-terminal" evidence="3">
    <location>
        <begin position="1"/>
        <end position="71"/>
    </location>
</feature>
<dbReference type="GO" id="GO:0008270">
    <property type="term" value="F:zinc ion binding"/>
    <property type="evidence" value="ECO:0007669"/>
    <property type="project" value="InterPro"/>
</dbReference>
<evidence type="ECO:0000256" key="2">
    <source>
        <dbReference type="NCBIfam" id="TIGR00209"/>
    </source>
</evidence>
<dbReference type="EMBL" id="CWQY01000004">
    <property type="protein sequence ID" value="CSC26031.1"/>
    <property type="molecule type" value="Genomic_DNA"/>
</dbReference>
<dbReference type="InterPro" id="IPR001937">
    <property type="entry name" value="GalP_UDPtransf1"/>
</dbReference>
<proteinExistence type="predicted"/>
<dbReference type="EC" id="2.7.7.12" evidence="2"/>
<protein>
    <recommendedName>
        <fullName evidence="1 2">Galactose-1-phosphate uridylyltransferase</fullName>
        <ecNumber evidence="2">2.7.7.12</ecNumber>
    </recommendedName>
</protein>
<dbReference type="InterPro" id="IPR005850">
    <property type="entry name" value="GalP_Utransf_C"/>
</dbReference>
<dbReference type="Proteomes" id="UP000041770">
    <property type="component" value="Unassembled WGS sequence"/>
</dbReference>
<dbReference type="AlphaFoldDB" id="A0A655Y186"/>
<dbReference type="NCBIfam" id="TIGR00209">
    <property type="entry name" value="galT_1"/>
    <property type="match status" value="1"/>
</dbReference>
<keyword evidence="4" id="KW-0808">Transferase</keyword>
<evidence type="ECO:0000313" key="4">
    <source>
        <dbReference type="EMBL" id="CSC26031.1"/>
    </source>
</evidence>
<gene>
    <name evidence="4" type="primary">galT_1</name>
    <name evidence="4" type="ORF">ERS013200_00996</name>
</gene>
<evidence type="ECO:0000256" key="1">
    <source>
        <dbReference type="ARBA" id="ARBA00016340"/>
    </source>
</evidence>
<dbReference type="SUPFAM" id="SSF54197">
    <property type="entry name" value="HIT-like"/>
    <property type="match status" value="1"/>
</dbReference>
<dbReference type="InterPro" id="IPR036265">
    <property type="entry name" value="HIT-like_sf"/>
</dbReference>
<evidence type="ECO:0000259" key="3">
    <source>
        <dbReference type="Pfam" id="PF02744"/>
    </source>
</evidence>
<keyword evidence="4" id="KW-0548">Nucleotidyltransferase</keyword>
<dbReference type="GO" id="GO:0005737">
    <property type="term" value="C:cytoplasm"/>
    <property type="evidence" value="ECO:0007669"/>
    <property type="project" value="TreeGrafter"/>
</dbReference>
<dbReference type="Pfam" id="PF02744">
    <property type="entry name" value="GalP_UDP_tr_C"/>
    <property type="match status" value="1"/>
</dbReference>
<organism evidence="4 5">
    <name type="scientific">Vibrio cholerae</name>
    <dbReference type="NCBI Taxonomy" id="666"/>
    <lineage>
        <taxon>Bacteria</taxon>
        <taxon>Pseudomonadati</taxon>
        <taxon>Pseudomonadota</taxon>
        <taxon>Gammaproteobacteria</taxon>
        <taxon>Vibrionales</taxon>
        <taxon>Vibrionaceae</taxon>
        <taxon>Vibrio</taxon>
    </lineage>
</organism>
<evidence type="ECO:0000313" key="5">
    <source>
        <dbReference type="Proteomes" id="UP000041770"/>
    </source>
</evidence>
<dbReference type="GO" id="GO:0033499">
    <property type="term" value="P:galactose catabolic process via UDP-galactose, Leloir pathway"/>
    <property type="evidence" value="ECO:0007669"/>
    <property type="project" value="TreeGrafter"/>
</dbReference>
<dbReference type="GO" id="GO:0008108">
    <property type="term" value="F:UDP-glucose:hexose-1-phosphate uridylyltransferase activity"/>
    <property type="evidence" value="ECO:0007669"/>
    <property type="project" value="UniProtKB-UniRule"/>
</dbReference>
<sequence>MGWHFAPFFEAGTDINHWQLHALFYPPLLRSATIRKFMVGYEMLAESQRDLTAEQAAERLRAVSDIHYKEQHNHQ</sequence>
<accession>A0A655Y186</accession>
<name>A0A655Y186_VIBCL</name>